<feature type="compositionally biased region" description="Gly residues" evidence="1">
    <location>
        <begin position="884"/>
        <end position="909"/>
    </location>
</feature>
<dbReference type="Proteomes" id="UP001176521">
    <property type="component" value="Unassembled WGS sequence"/>
</dbReference>
<accession>A0AAN6GDA4</accession>
<keyword evidence="3" id="KW-1185">Reference proteome</keyword>
<name>A0AAN6GDA4_9BASI</name>
<sequence length="930" mass="99228">MPAQAQPRQHKHGRGHQVQLDQSFSLCLQYIVHHLERIGQLRPSGDDAQVEEFGSVRQWQQERQRQRRRRRQQRSQPAKASRRTEDDQGGHSGTAGSGVDLDESFPTFALRTSTERLLLRTLDMPRQDDGQASNSPRPARDARATANLMTYLHRELSSGSNISTSAGPNAFSPFPASAFRPSASLASPSILGTSSRLRLRWKGEQQQQQQQARRLDPIPVPKVITFKASHSDGLRVPWILLKRPEGELLDDVLSAQRSLADGFQDWCELARALARLQASIWNVRNVPGWGLLTVDENSGRLLLAPDAGDDQERSPFVTADHRPSSSPSSASLRRIFPSHSEGSAAQLLETWTPVPTSASGSVGSSPTISASPPSTDGRFSTYAWSYARSTSCTAGSSTVSSDSGSSGSGSGSGSRIGSSRSSVTLQLDSLLSDTTESNPLSSYILGGLLQQRQQALEASRKHGSGSETVERLDRLIDAAEILLDAGTDELDGDGDAIREHSERCASIVQDQQQEQRQPKFVLSLPQLGPHNIFVDKRPMVLPDFISRRLSLTPSSSSAFTSSSSAAPPSFRRPTSQPTLPSSFAVTGLLEVDMAEGEPAAVAYLSAMSSNSLWAQLLWERPTLSEPAANDGPPSAPPQPGAGGQDDRRRPSKKRRTQGDGSSLLGTQAAPPLLPAVSSGTWPTSLVATSSHDMDDKDDEEGSDAGFEFASDFDLDEGSSTSAVRRPKASARHGSSRAQGPQMCGTSPTLSIHQQHQVPPVTQSSTTATMATEGDRWARDRIQHAFFTELSRRVPGFEQTYRSAMASKISELLRLATGGCGGFHTAAAAVAVAEEEDGREGAGCATWVADERAVLCAAAERERGRMARLAVDSFGFGMGGMVGPRTSDGGGGGGVSGEAGGGKGGTGPQGRKGAAIASWMHLVGNESSMVP</sequence>
<feature type="region of interest" description="Disordered" evidence="1">
    <location>
        <begin position="623"/>
        <end position="748"/>
    </location>
</feature>
<feature type="compositionally biased region" description="Low complexity" evidence="1">
    <location>
        <begin position="392"/>
        <end position="405"/>
    </location>
</feature>
<gene>
    <name evidence="2" type="ORF">OC842_003780</name>
</gene>
<feature type="region of interest" description="Disordered" evidence="1">
    <location>
        <begin position="356"/>
        <end position="376"/>
    </location>
</feature>
<feature type="region of interest" description="Disordered" evidence="1">
    <location>
        <begin position="303"/>
        <end position="333"/>
    </location>
</feature>
<feature type="compositionally biased region" description="Basic residues" evidence="1">
    <location>
        <begin position="724"/>
        <end position="734"/>
    </location>
</feature>
<evidence type="ECO:0000313" key="3">
    <source>
        <dbReference type="Proteomes" id="UP001176521"/>
    </source>
</evidence>
<comment type="caution">
    <text evidence="2">The sequence shown here is derived from an EMBL/GenBank/DDBJ whole genome shotgun (WGS) entry which is preliminary data.</text>
</comment>
<feature type="compositionally biased region" description="Low complexity" evidence="1">
    <location>
        <begin position="364"/>
        <end position="375"/>
    </location>
</feature>
<protein>
    <submittedName>
        <fullName evidence="2">Uncharacterized protein</fullName>
    </submittedName>
</protein>
<evidence type="ECO:0000313" key="2">
    <source>
        <dbReference type="EMBL" id="KAK0530892.1"/>
    </source>
</evidence>
<dbReference type="AlphaFoldDB" id="A0AAN6GDA4"/>
<organism evidence="2 3">
    <name type="scientific">Tilletia horrida</name>
    <dbReference type="NCBI Taxonomy" id="155126"/>
    <lineage>
        <taxon>Eukaryota</taxon>
        <taxon>Fungi</taxon>
        <taxon>Dikarya</taxon>
        <taxon>Basidiomycota</taxon>
        <taxon>Ustilaginomycotina</taxon>
        <taxon>Exobasidiomycetes</taxon>
        <taxon>Tilletiales</taxon>
        <taxon>Tilletiaceae</taxon>
        <taxon>Tilletia</taxon>
    </lineage>
</organism>
<feature type="region of interest" description="Disordered" evidence="1">
    <location>
        <begin position="552"/>
        <end position="578"/>
    </location>
</feature>
<feature type="compositionally biased region" description="Polar residues" evidence="1">
    <location>
        <begin position="735"/>
        <end position="748"/>
    </location>
</feature>
<feature type="region of interest" description="Disordered" evidence="1">
    <location>
        <begin position="121"/>
        <end position="141"/>
    </location>
</feature>
<feature type="region of interest" description="Disordered" evidence="1">
    <location>
        <begin position="884"/>
        <end position="911"/>
    </location>
</feature>
<feature type="compositionally biased region" description="Polar residues" evidence="1">
    <location>
        <begin position="677"/>
        <end position="688"/>
    </location>
</feature>
<reference evidence="2" key="1">
    <citation type="journal article" date="2023" name="PhytoFront">
        <title>Draft Genome Resources of Seven Strains of Tilletia horrida, Causal Agent of Kernel Smut of Rice.</title>
        <authorList>
            <person name="Khanal S."/>
            <person name="Antony Babu S."/>
            <person name="Zhou X.G."/>
        </authorList>
    </citation>
    <scope>NUCLEOTIDE SEQUENCE</scope>
    <source>
        <strain evidence="2">TX3</strain>
    </source>
</reference>
<dbReference type="EMBL" id="JAPDMQ010000201">
    <property type="protein sequence ID" value="KAK0530892.1"/>
    <property type="molecule type" value="Genomic_DNA"/>
</dbReference>
<proteinExistence type="predicted"/>
<feature type="compositionally biased region" description="Low complexity" evidence="1">
    <location>
        <begin position="552"/>
        <end position="575"/>
    </location>
</feature>
<evidence type="ECO:0000256" key="1">
    <source>
        <dbReference type="SAM" id="MobiDB-lite"/>
    </source>
</evidence>
<feature type="region of interest" description="Disordered" evidence="1">
    <location>
        <begin position="392"/>
        <end position="420"/>
    </location>
</feature>
<feature type="region of interest" description="Disordered" evidence="1">
    <location>
        <begin position="55"/>
        <end position="102"/>
    </location>
</feature>